<proteinExistence type="predicted"/>
<protein>
    <submittedName>
        <fullName evidence="2">Str. FM013</fullName>
    </submittedName>
</protein>
<gene>
    <name evidence="2" type="ORF">PCAMFM013_S025g000156</name>
</gene>
<evidence type="ECO:0000313" key="2">
    <source>
        <dbReference type="EMBL" id="CRL28098.1"/>
    </source>
</evidence>
<dbReference type="EMBL" id="HG793158">
    <property type="protein sequence ID" value="CRL28098.1"/>
    <property type="molecule type" value="Genomic_DNA"/>
</dbReference>
<reference evidence="2 3" key="1">
    <citation type="journal article" date="2014" name="Nat. Commun.">
        <title>Multiple recent horizontal transfers of a large genomic region in cheese making fungi.</title>
        <authorList>
            <person name="Cheeseman K."/>
            <person name="Ropars J."/>
            <person name="Renault P."/>
            <person name="Dupont J."/>
            <person name="Gouzy J."/>
            <person name="Branca A."/>
            <person name="Abraham A.L."/>
            <person name="Ceppi M."/>
            <person name="Conseiller E."/>
            <person name="Debuchy R."/>
            <person name="Malagnac F."/>
            <person name="Goarin A."/>
            <person name="Silar P."/>
            <person name="Lacoste S."/>
            <person name="Sallet E."/>
            <person name="Bensimon A."/>
            <person name="Giraud T."/>
            <person name="Brygoo Y."/>
        </authorList>
    </citation>
    <scope>NUCLEOTIDE SEQUENCE [LARGE SCALE GENOMIC DNA]</scope>
    <source>
        <strain evidence="3">FM 013</strain>
    </source>
</reference>
<feature type="region of interest" description="Disordered" evidence="1">
    <location>
        <begin position="85"/>
        <end position="107"/>
    </location>
</feature>
<accession>A0A0G4PPG7</accession>
<organism evidence="2 3">
    <name type="scientific">Penicillium camemberti (strain FM 013)</name>
    <dbReference type="NCBI Taxonomy" id="1429867"/>
    <lineage>
        <taxon>Eukaryota</taxon>
        <taxon>Fungi</taxon>
        <taxon>Dikarya</taxon>
        <taxon>Ascomycota</taxon>
        <taxon>Pezizomycotina</taxon>
        <taxon>Eurotiomycetes</taxon>
        <taxon>Eurotiomycetidae</taxon>
        <taxon>Eurotiales</taxon>
        <taxon>Aspergillaceae</taxon>
        <taxon>Penicillium</taxon>
    </lineage>
</organism>
<sequence>MHICLQTPQLNTEFGTPIRRAERAIELPGYAEINGLTQHQLMGYTAGPVVLTLRQDKQDNTGTASEGYIDRLVWEKVPGESMDAKNVRAVQRKSRTDISLRSKAVYR</sequence>
<dbReference type="AlphaFoldDB" id="A0A0G4PPG7"/>
<evidence type="ECO:0000256" key="1">
    <source>
        <dbReference type="SAM" id="MobiDB-lite"/>
    </source>
</evidence>
<evidence type="ECO:0000313" key="3">
    <source>
        <dbReference type="Proteomes" id="UP000053732"/>
    </source>
</evidence>
<dbReference type="Proteomes" id="UP000053732">
    <property type="component" value="Unassembled WGS sequence"/>
</dbReference>
<name>A0A0G4PPG7_PENC3</name>
<keyword evidence="3" id="KW-1185">Reference proteome</keyword>